<accession>A0A978ACT5</accession>
<evidence type="ECO:0000313" key="1">
    <source>
        <dbReference type="EMBL" id="UYB00753.1"/>
    </source>
</evidence>
<dbReference type="EMBL" id="OP559178">
    <property type="protein sequence ID" value="UYB00753.1"/>
    <property type="molecule type" value="Genomic_DNA"/>
</dbReference>
<protein>
    <submittedName>
        <fullName evidence="1">Uncharacterized protein</fullName>
    </submittedName>
</protein>
<reference evidence="1" key="1">
    <citation type="submission" date="2022-09" db="EMBL/GenBank/DDBJ databases">
        <title>Characteristics of the novel Enterococcus vB_Efa29212_2e and vB_Efa29212_3e bacteriophages.</title>
        <authorList>
            <person name="Lach J."/>
            <person name="Moryl M."/>
        </authorList>
    </citation>
    <scope>NUCLEOTIDE SEQUENCE</scope>
</reference>
<sequence length="37" mass="4402">MRYTENDLKVGTKLRCTKAEPVWWTVGKVYDVSLREE</sequence>
<proteinExistence type="predicted"/>
<name>A0A978ACT5_9CAUD</name>
<gene>
    <name evidence="1" type="ORF">GMNKNHGO_00126</name>
</gene>
<organism evidence="1">
    <name type="scientific">Enterococcus phage vB_Efa29212_3e</name>
    <dbReference type="NCBI Taxonomy" id="2982224"/>
    <lineage>
        <taxon>Viruses</taxon>
        <taxon>Duplodnaviria</taxon>
        <taxon>Heunggongvirae</taxon>
        <taxon>Uroviricota</taxon>
        <taxon>Caudoviricetes</taxon>
        <taxon>Herelleviridae</taxon>
        <taxon>Brockvirinae</taxon>
        <taxon>Kochikohdavirus</taxon>
    </lineage>
</organism>